<comment type="caution">
    <text evidence="2">The sequence shown here is derived from an EMBL/GenBank/DDBJ whole genome shotgun (WGS) entry which is preliminary data.</text>
</comment>
<keyword evidence="1" id="KW-0812">Transmembrane</keyword>
<protein>
    <recommendedName>
        <fullName evidence="4">YrhC family protein</fullName>
    </recommendedName>
</protein>
<sequence length="77" mass="9169">MDQNKQVKNQRNKIKDFTNYGYILLVLSVFLYIGVIIPEERSPFQIYVMMGSTFILLCLSFTFFLLVTKYKKQCEEQ</sequence>
<feature type="transmembrane region" description="Helical" evidence="1">
    <location>
        <begin position="20"/>
        <end position="38"/>
    </location>
</feature>
<dbReference type="InterPro" id="IPR025418">
    <property type="entry name" value="YrhC-like"/>
</dbReference>
<dbReference type="Proteomes" id="UP000306477">
    <property type="component" value="Unassembled WGS sequence"/>
</dbReference>
<keyword evidence="1" id="KW-1133">Transmembrane helix</keyword>
<reference evidence="2 3" key="1">
    <citation type="journal article" date="2019" name="Indoor Air">
        <title>Impacts of indoor surface finishes on bacterial viability.</title>
        <authorList>
            <person name="Hu J."/>
            <person name="Maamar S.B."/>
            <person name="Glawe A.J."/>
            <person name="Gottel N."/>
            <person name="Gilbert J.A."/>
            <person name="Hartmann E.M."/>
        </authorList>
    </citation>
    <scope>NUCLEOTIDE SEQUENCE [LARGE SCALE GENOMIC DNA]</scope>
    <source>
        <strain evidence="2 3">AF060A6</strain>
    </source>
</reference>
<evidence type="ECO:0000313" key="2">
    <source>
        <dbReference type="EMBL" id="THE15375.1"/>
    </source>
</evidence>
<dbReference type="OrthoDB" id="2943632at2"/>
<evidence type="ECO:0008006" key="4">
    <source>
        <dbReference type="Google" id="ProtNLM"/>
    </source>
</evidence>
<feature type="transmembrane region" description="Helical" evidence="1">
    <location>
        <begin position="44"/>
        <end position="67"/>
    </location>
</feature>
<organism evidence="2 3">
    <name type="scientific">Bacillus timonensis</name>
    <dbReference type="NCBI Taxonomy" id="1033734"/>
    <lineage>
        <taxon>Bacteria</taxon>
        <taxon>Bacillati</taxon>
        <taxon>Bacillota</taxon>
        <taxon>Bacilli</taxon>
        <taxon>Bacillales</taxon>
        <taxon>Bacillaceae</taxon>
        <taxon>Bacillus</taxon>
    </lineage>
</organism>
<gene>
    <name evidence="2" type="ORF">E1I69_00560</name>
</gene>
<evidence type="ECO:0000256" key="1">
    <source>
        <dbReference type="SAM" id="Phobius"/>
    </source>
</evidence>
<keyword evidence="3" id="KW-1185">Reference proteome</keyword>
<dbReference type="RefSeq" id="WP_136377696.1">
    <property type="nucleotide sequence ID" value="NZ_SLUB01000001.1"/>
</dbReference>
<name>A0A4S3Q0B1_9BACI</name>
<proteinExistence type="predicted"/>
<dbReference type="EMBL" id="SLUB01000001">
    <property type="protein sequence ID" value="THE15375.1"/>
    <property type="molecule type" value="Genomic_DNA"/>
</dbReference>
<keyword evidence="1" id="KW-0472">Membrane</keyword>
<dbReference type="Pfam" id="PF14143">
    <property type="entry name" value="YrhC"/>
    <property type="match status" value="1"/>
</dbReference>
<evidence type="ECO:0000313" key="3">
    <source>
        <dbReference type="Proteomes" id="UP000306477"/>
    </source>
</evidence>
<accession>A0A4S3Q0B1</accession>
<dbReference type="AlphaFoldDB" id="A0A4S3Q0B1"/>